<proteinExistence type="inferred from homology"/>
<evidence type="ECO:0000256" key="9">
    <source>
        <dbReference type="SAM" id="Phobius"/>
    </source>
</evidence>
<feature type="non-terminal residue" evidence="11">
    <location>
        <position position="1"/>
    </location>
</feature>
<protein>
    <recommendedName>
        <fullName evidence="10">ArnT-like N-terminal domain-containing protein</fullName>
    </recommendedName>
</protein>
<comment type="pathway">
    <text evidence="2">Protein modification; protein glycosylation.</text>
</comment>
<feature type="domain" description="ArnT-like N-terminal" evidence="10">
    <location>
        <begin position="3"/>
        <end position="96"/>
    </location>
</feature>
<dbReference type="GO" id="GO:0004169">
    <property type="term" value="F:dolichyl-phosphate-mannose-protein mannosyltransferase activity"/>
    <property type="evidence" value="ECO:0007669"/>
    <property type="project" value="TreeGrafter"/>
</dbReference>
<evidence type="ECO:0000313" key="12">
    <source>
        <dbReference type="Proteomes" id="UP000045706"/>
    </source>
</evidence>
<reference evidence="12" key="1">
    <citation type="submission" date="2015-05" db="EMBL/GenBank/DDBJ databases">
        <authorList>
            <person name="Fogelqvist Johan"/>
        </authorList>
    </citation>
    <scope>NUCLEOTIDE SEQUENCE [LARGE SCALE GENOMIC DNA]</scope>
</reference>
<organism evidence="11 12">
    <name type="scientific">Verticillium longisporum</name>
    <name type="common">Verticillium dahliae var. longisporum</name>
    <dbReference type="NCBI Taxonomy" id="100787"/>
    <lineage>
        <taxon>Eukaryota</taxon>
        <taxon>Fungi</taxon>
        <taxon>Dikarya</taxon>
        <taxon>Ascomycota</taxon>
        <taxon>Pezizomycotina</taxon>
        <taxon>Sordariomycetes</taxon>
        <taxon>Hypocreomycetidae</taxon>
        <taxon>Glomerellales</taxon>
        <taxon>Plectosphaerellaceae</taxon>
        <taxon>Verticillium</taxon>
    </lineage>
</organism>
<evidence type="ECO:0000259" key="10">
    <source>
        <dbReference type="Pfam" id="PF02366"/>
    </source>
</evidence>
<keyword evidence="5" id="KW-0808">Transferase</keyword>
<dbReference type="PANTHER" id="PTHR10050">
    <property type="entry name" value="DOLICHYL-PHOSPHATE-MANNOSE--PROTEIN MANNOSYLTRANSFERASE"/>
    <property type="match status" value="1"/>
</dbReference>
<evidence type="ECO:0000256" key="1">
    <source>
        <dbReference type="ARBA" id="ARBA00004127"/>
    </source>
</evidence>
<dbReference type="InterPro" id="IPR003342">
    <property type="entry name" value="ArnT-like_N"/>
</dbReference>
<evidence type="ECO:0000256" key="4">
    <source>
        <dbReference type="ARBA" id="ARBA00022676"/>
    </source>
</evidence>
<evidence type="ECO:0000256" key="8">
    <source>
        <dbReference type="ARBA" id="ARBA00023136"/>
    </source>
</evidence>
<feature type="non-terminal residue" evidence="11">
    <location>
        <position position="141"/>
    </location>
</feature>
<keyword evidence="4" id="KW-0328">Glycosyltransferase</keyword>
<keyword evidence="7 9" id="KW-1133">Transmembrane helix</keyword>
<accession>A0A0G4NHQ0</accession>
<comment type="subcellular location">
    <subcellularLocation>
        <location evidence="1">Endomembrane system</location>
        <topology evidence="1">Multi-pass membrane protein</topology>
    </subcellularLocation>
</comment>
<dbReference type="AlphaFoldDB" id="A0A0G4NHQ0"/>
<feature type="transmembrane region" description="Helical" evidence="9">
    <location>
        <begin position="69"/>
        <end position="88"/>
    </location>
</feature>
<keyword evidence="8 9" id="KW-0472">Membrane</keyword>
<evidence type="ECO:0000313" key="11">
    <source>
        <dbReference type="EMBL" id="CRK45933.1"/>
    </source>
</evidence>
<feature type="transmembrane region" description="Helical" evidence="9">
    <location>
        <begin position="12"/>
        <end position="45"/>
    </location>
</feature>
<evidence type="ECO:0000256" key="5">
    <source>
        <dbReference type="ARBA" id="ARBA00022679"/>
    </source>
</evidence>
<sequence>KLRHEPFSRKWWKWLILTGFALSADISVKYVGLFAFVTIGSAVAIDLWELLDIKRPGGALSLPDFTKHFLARAFGLIIMPFLFYLFWFQVHFAILNRSGPGDDFMSPEFQETLSDNVMLANSLEINYYDSLTIRHKETKTY</sequence>
<dbReference type="InterPro" id="IPR027005">
    <property type="entry name" value="PMT-like"/>
</dbReference>
<name>A0A0G4NHQ0_VERLO</name>
<dbReference type="Proteomes" id="UP000045706">
    <property type="component" value="Unassembled WGS sequence"/>
</dbReference>
<dbReference type="PANTHER" id="PTHR10050:SF51">
    <property type="entry name" value="PROTEIN O-MANNOSYL-TRANSFERASE 1"/>
    <property type="match status" value="1"/>
</dbReference>
<evidence type="ECO:0000256" key="6">
    <source>
        <dbReference type="ARBA" id="ARBA00022692"/>
    </source>
</evidence>
<keyword evidence="6 9" id="KW-0812">Transmembrane</keyword>
<evidence type="ECO:0000256" key="2">
    <source>
        <dbReference type="ARBA" id="ARBA00004922"/>
    </source>
</evidence>
<dbReference type="EMBL" id="CVQI01035142">
    <property type="protein sequence ID" value="CRK45933.1"/>
    <property type="molecule type" value="Genomic_DNA"/>
</dbReference>
<dbReference type="Pfam" id="PF02366">
    <property type="entry name" value="PMT"/>
    <property type="match status" value="1"/>
</dbReference>
<evidence type="ECO:0000256" key="7">
    <source>
        <dbReference type="ARBA" id="ARBA00022989"/>
    </source>
</evidence>
<gene>
    <name evidence="11" type="ORF">BN1723_019849</name>
</gene>
<dbReference type="UniPathway" id="UPA00378"/>
<dbReference type="GO" id="GO:0016020">
    <property type="term" value="C:membrane"/>
    <property type="evidence" value="ECO:0007669"/>
    <property type="project" value="InterPro"/>
</dbReference>
<evidence type="ECO:0000256" key="3">
    <source>
        <dbReference type="ARBA" id="ARBA00007222"/>
    </source>
</evidence>
<comment type="similarity">
    <text evidence="3">Belongs to the glycosyltransferase 39 family.</text>
</comment>
<dbReference type="GO" id="GO:0005783">
    <property type="term" value="C:endoplasmic reticulum"/>
    <property type="evidence" value="ECO:0007669"/>
    <property type="project" value="TreeGrafter"/>
</dbReference>